<reference evidence="3 4" key="1">
    <citation type="journal article" date="2021" name="Sci. Rep.">
        <title>The genome of the diatom Chaetoceros tenuissimus carries an ancient integrated fragment of an extant virus.</title>
        <authorList>
            <person name="Hongo Y."/>
            <person name="Kimura K."/>
            <person name="Takaki Y."/>
            <person name="Yoshida Y."/>
            <person name="Baba S."/>
            <person name="Kobayashi G."/>
            <person name="Nagasaki K."/>
            <person name="Hano T."/>
            <person name="Tomaru Y."/>
        </authorList>
    </citation>
    <scope>NUCLEOTIDE SEQUENCE [LARGE SCALE GENOMIC DNA]</scope>
    <source>
        <strain evidence="3 4">NIES-3715</strain>
    </source>
</reference>
<dbReference type="SUPFAM" id="SSF57959">
    <property type="entry name" value="Leucine zipper domain"/>
    <property type="match status" value="1"/>
</dbReference>
<evidence type="ECO:0000313" key="4">
    <source>
        <dbReference type="Proteomes" id="UP001054902"/>
    </source>
</evidence>
<dbReference type="EMBL" id="BLLK01000045">
    <property type="protein sequence ID" value="GFH52064.1"/>
    <property type="molecule type" value="Genomic_DNA"/>
</dbReference>
<comment type="caution">
    <text evidence="3">The sequence shown here is derived from an EMBL/GenBank/DDBJ whole genome shotgun (WGS) entry which is preliminary data.</text>
</comment>
<feature type="compositionally biased region" description="Polar residues" evidence="1">
    <location>
        <begin position="125"/>
        <end position="145"/>
    </location>
</feature>
<feature type="region of interest" description="Disordered" evidence="1">
    <location>
        <begin position="204"/>
        <end position="256"/>
    </location>
</feature>
<feature type="compositionally biased region" description="Polar residues" evidence="1">
    <location>
        <begin position="103"/>
        <end position="115"/>
    </location>
</feature>
<dbReference type="InterPro" id="IPR004827">
    <property type="entry name" value="bZIP"/>
</dbReference>
<dbReference type="InterPro" id="IPR046347">
    <property type="entry name" value="bZIP_sf"/>
</dbReference>
<feature type="compositionally biased region" description="Polar residues" evidence="1">
    <location>
        <begin position="208"/>
        <end position="224"/>
    </location>
</feature>
<feature type="domain" description="BZIP" evidence="2">
    <location>
        <begin position="238"/>
        <end position="281"/>
    </location>
</feature>
<gene>
    <name evidence="3" type="ORF">CTEN210_08540</name>
</gene>
<evidence type="ECO:0000313" key="3">
    <source>
        <dbReference type="EMBL" id="GFH52064.1"/>
    </source>
</evidence>
<dbReference type="AlphaFoldDB" id="A0AAD3CWV1"/>
<dbReference type="GO" id="GO:0003700">
    <property type="term" value="F:DNA-binding transcription factor activity"/>
    <property type="evidence" value="ECO:0007669"/>
    <property type="project" value="InterPro"/>
</dbReference>
<dbReference type="PANTHER" id="PTHR37616:SF2">
    <property type="entry name" value="BZIP DOMAIN-CONTAINING PROTEIN"/>
    <property type="match status" value="1"/>
</dbReference>
<feature type="compositionally biased region" description="Basic residues" evidence="1">
    <location>
        <begin position="241"/>
        <end position="256"/>
    </location>
</feature>
<accession>A0AAD3CWV1</accession>
<protein>
    <recommendedName>
        <fullName evidence="2">BZIP domain-containing protein</fullName>
    </recommendedName>
</protein>
<feature type="region of interest" description="Disordered" evidence="1">
    <location>
        <begin position="1"/>
        <end position="183"/>
    </location>
</feature>
<feature type="compositionally biased region" description="Low complexity" evidence="1">
    <location>
        <begin position="55"/>
        <end position="65"/>
    </location>
</feature>
<organism evidence="3 4">
    <name type="scientific">Chaetoceros tenuissimus</name>
    <dbReference type="NCBI Taxonomy" id="426638"/>
    <lineage>
        <taxon>Eukaryota</taxon>
        <taxon>Sar</taxon>
        <taxon>Stramenopiles</taxon>
        <taxon>Ochrophyta</taxon>
        <taxon>Bacillariophyta</taxon>
        <taxon>Coscinodiscophyceae</taxon>
        <taxon>Chaetocerotophycidae</taxon>
        <taxon>Chaetocerotales</taxon>
        <taxon>Chaetocerotaceae</taxon>
        <taxon>Chaetoceros</taxon>
    </lineage>
</organism>
<keyword evidence="4" id="KW-1185">Reference proteome</keyword>
<evidence type="ECO:0000256" key="1">
    <source>
        <dbReference type="SAM" id="MobiDB-lite"/>
    </source>
</evidence>
<name>A0AAD3CWV1_9STRA</name>
<dbReference type="PROSITE" id="PS50217">
    <property type="entry name" value="BZIP"/>
    <property type="match status" value="1"/>
</dbReference>
<dbReference type="Gene3D" id="1.20.5.170">
    <property type="match status" value="1"/>
</dbReference>
<feature type="compositionally biased region" description="Polar residues" evidence="1">
    <location>
        <begin position="1"/>
        <end position="29"/>
    </location>
</feature>
<dbReference type="SMART" id="SM00338">
    <property type="entry name" value="BRLZ"/>
    <property type="match status" value="1"/>
</dbReference>
<dbReference type="PANTHER" id="PTHR37616">
    <property type="entry name" value="BZIP TRANSCRIPTION FACTOR 60-LIKE"/>
    <property type="match status" value="1"/>
</dbReference>
<feature type="compositionally biased region" description="Polar residues" evidence="1">
    <location>
        <begin position="157"/>
        <end position="183"/>
    </location>
</feature>
<dbReference type="Proteomes" id="UP001054902">
    <property type="component" value="Unassembled WGS sequence"/>
</dbReference>
<proteinExistence type="predicted"/>
<evidence type="ECO:0000259" key="2">
    <source>
        <dbReference type="PROSITE" id="PS50217"/>
    </source>
</evidence>
<sequence length="473" mass="51788">MDEQQENNSNMKTENKEASISLQSLSMGNETEEGPSKRHAKKGQWQTPPVGQLFAASAGIASSSSTDPKANLPPSDLEIPSTSDDYAKALQEAYRKGAEAASALSQQRSTTTPPSNEAAPFQGANVLQQKTPKVSQVAQNANSTHLGVPTPIPFVSATPTTKLGTSLPNQHLSPPTTAPANQYQNNARTQPLMNTAPLTSAIIPERAPSSTAFGNAASRSTSMPDMSRLQNHKQDDEETKRLKRLARNRASARLRRQRKKNLVESYESEVHVLESSLSKLRAHKWGVGTDTNSLVEALSMDRGQQNIDAVKRKDLINSILAQQREQVQGLMDCQLENLALTWLSETEHEESESADERELAQELNQVLGLTNDQKSQLKSLNEGINEEMNAINVVDASLSALMSNTWLMNSGIETCTEQFTNILNPTQMSKFLLWVDHNAEIIDQLDYVNAPSADDHPDTTQKFTFGIDEAGDA</sequence>